<dbReference type="AlphaFoldDB" id="A0ABD2JWD8"/>
<gene>
    <name evidence="2" type="ORF">niasHS_006029</name>
</gene>
<evidence type="ECO:0000256" key="1">
    <source>
        <dbReference type="ARBA" id="ARBA00009952"/>
    </source>
</evidence>
<dbReference type="EMBL" id="JBICCN010000086">
    <property type="protein sequence ID" value="KAL3094734.1"/>
    <property type="molecule type" value="Genomic_DNA"/>
</dbReference>
<accession>A0ABD2JWD8</accession>
<comment type="similarity">
    <text evidence="1">Belongs to the FAM136 family.</text>
</comment>
<evidence type="ECO:0008006" key="4">
    <source>
        <dbReference type="Google" id="ProtNLM"/>
    </source>
</evidence>
<comment type="caution">
    <text evidence="2">The sequence shown here is derived from an EMBL/GenBank/DDBJ whole genome shotgun (WGS) entry which is preliminary data.</text>
</comment>
<dbReference type="PANTHER" id="PTHR21096:SF0">
    <property type="entry name" value="PROTEIN FAM136A"/>
    <property type="match status" value="1"/>
</dbReference>
<evidence type="ECO:0000313" key="3">
    <source>
        <dbReference type="Proteomes" id="UP001620645"/>
    </source>
</evidence>
<dbReference type="InterPro" id="IPR008560">
    <property type="entry name" value="DUF842_euk"/>
</dbReference>
<dbReference type="PANTHER" id="PTHR21096">
    <property type="entry name" value="PROTEIN FAM136A"/>
    <property type="match status" value="1"/>
</dbReference>
<evidence type="ECO:0000313" key="2">
    <source>
        <dbReference type="EMBL" id="KAL3094734.1"/>
    </source>
</evidence>
<reference evidence="2 3" key="1">
    <citation type="submission" date="2024-10" db="EMBL/GenBank/DDBJ databases">
        <authorList>
            <person name="Kim D."/>
        </authorList>
    </citation>
    <scope>NUCLEOTIDE SEQUENCE [LARGE SCALE GENOMIC DNA]</scope>
    <source>
        <strain evidence="2">Taebaek</strain>
    </source>
</reference>
<dbReference type="Pfam" id="PF05811">
    <property type="entry name" value="DUF842"/>
    <property type="match status" value="1"/>
</dbReference>
<dbReference type="Proteomes" id="UP001620645">
    <property type="component" value="Unassembled WGS sequence"/>
</dbReference>
<name>A0ABD2JWD8_HETSC</name>
<protein>
    <recommendedName>
        <fullName evidence="4">Protein FAM136A</fullName>
    </recommendedName>
</protein>
<organism evidence="2 3">
    <name type="scientific">Heterodera schachtii</name>
    <name type="common">Sugarbeet cyst nematode worm</name>
    <name type="synonym">Tylenchus schachtii</name>
    <dbReference type="NCBI Taxonomy" id="97005"/>
    <lineage>
        <taxon>Eukaryota</taxon>
        <taxon>Metazoa</taxon>
        <taxon>Ecdysozoa</taxon>
        <taxon>Nematoda</taxon>
        <taxon>Chromadorea</taxon>
        <taxon>Rhabditida</taxon>
        <taxon>Tylenchina</taxon>
        <taxon>Tylenchomorpha</taxon>
        <taxon>Tylenchoidea</taxon>
        <taxon>Heteroderidae</taxon>
        <taxon>Heteroderinae</taxon>
        <taxon>Heterodera</taxon>
    </lineage>
</organism>
<sequence length="150" mass="17418">MSSNKDEFDKSQERMKDAVNQVAEELDLSYIRKLQREMHLCSAGCYEGRGALNRKQIDDCEEQCRTKYQAVVAKVDDEFSAWQDQLNRCISTCQDKQHQQFGTDFSKLSEQQRKQFSDNLAKCAGVCMDEHVKHLPKLKDRIVTFLKKSS</sequence>
<proteinExistence type="inferred from homology"/>
<keyword evidence="3" id="KW-1185">Reference proteome</keyword>